<dbReference type="AlphaFoldDB" id="A0A9W6JFP2"/>
<dbReference type="EMBL" id="BSFK01000007">
    <property type="protein sequence ID" value="GLK76177.1"/>
    <property type="molecule type" value="Genomic_DNA"/>
</dbReference>
<dbReference type="InterPro" id="IPR029039">
    <property type="entry name" value="Flavoprotein-like_sf"/>
</dbReference>
<evidence type="ECO:0000313" key="1">
    <source>
        <dbReference type="EMBL" id="GLK76177.1"/>
    </source>
</evidence>
<dbReference type="Proteomes" id="UP001143364">
    <property type="component" value="Unassembled WGS sequence"/>
</dbReference>
<dbReference type="PANTHER" id="PTHR43590:SF1">
    <property type="entry name" value="ARSENIC RESISTANCE PROTEIN ARSH (AFU_ORTHOLOGUE AFUA_5G15030)"/>
    <property type="match status" value="1"/>
</dbReference>
<organism evidence="1 2">
    <name type="scientific">Methylopila jiangsuensis</name>
    <dbReference type="NCBI Taxonomy" id="586230"/>
    <lineage>
        <taxon>Bacteria</taxon>
        <taxon>Pseudomonadati</taxon>
        <taxon>Pseudomonadota</taxon>
        <taxon>Alphaproteobacteria</taxon>
        <taxon>Hyphomicrobiales</taxon>
        <taxon>Methylopilaceae</taxon>
        <taxon>Methylopila</taxon>
    </lineage>
</organism>
<name>A0A9W6JFP2_9HYPH</name>
<proteinExistence type="predicted"/>
<dbReference type="GO" id="GO:0016655">
    <property type="term" value="F:oxidoreductase activity, acting on NAD(P)H, quinone or similar compound as acceptor"/>
    <property type="evidence" value="ECO:0007669"/>
    <property type="project" value="TreeGrafter"/>
</dbReference>
<keyword evidence="2" id="KW-1185">Reference proteome</keyword>
<accession>A0A9W6JFP2</accession>
<sequence length="77" mass="8798">MLTIPNQSSVAKVLREIDDGGQMKPSPYYEPVVDGMEELTKFTPLTRDVSYYLTDRYSTRRKSVAAPTERVDLKRAD</sequence>
<comment type="caution">
    <text evidence="1">The sequence shown here is derived from an EMBL/GenBank/DDBJ whole genome shotgun (WGS) entry which is preliminary data.</text>
</comment>
<dbReference type="Gene3D" id="3.40.50.360">
    <property type="match status" value="1"/>
</dbReference>
<gene>
    <name evidence="1" type="ORF">GCM10008171_14310</name>
</gene>
<reference evidence="1" key="2">
    <citation type="submission" date="2023-01" db="EMBL/GenBank/DDBJ databases">
        <authorList>
            <person name="Sun Q."/>
            <person name="Evtushenko L."/>
        </authorList>
    </citation>
    <scope>NUCLEOTIDE SEQUENCE</scope>
    <source>
        <strain evidence="1">VKM B-2555</strain>
    </source>
</reference>
<dbReference type="SUPFAM" id="SSF52218">
    <property type="entry name" value="Flavoproteins"/>
    <property type="match status" value="1"/>
</dbReference>
<dbReference type="InterPro" id="IPR014063">
    <property type="entry name" value="Arsenate-R_ArsH"/>
</dbReference>
<dbReference type="PANTHER" id="PTHR43590">
    <property type="entry name" value="ARSENIC RESISTANCE PROTEIN ARSH (AFU_ORTHOLOGUE AFUA_5G15030)"/>
    <property type="match status" value="1"/>
</dbReference>
<reference evidence="1" key="1">
    <citation type="journal article" date="2014" name="Int. J. Syst. Evol. Microbiol.">
        <title>Complete genome sequence of Corynebacterium casei LMG S-19264T (=DSM 44701T), isolated from a smear-ripened cheese.</title>
        <authorList>
            <consortium name="US DOE Joint Genome Institute (JGI-PGF)"/>
            <person name="Walter F."/>
            <person name="Albersmeier A."/>
            <person name="Kalinowski J."/>
            <person name="Ruckert C."/>
        </authorList>
    </citation>
    <scope>NUCLEOTIDE SEQUENCE</scope>
    <source>
        <strain evidence="1">VKM B-2555</strain>
    </source>
</reference>
<protein>
    <submittedName>
        <fullName evidence="1">Uncharacterized protein</fullName>
    </submittedName>
</protein>
<evidence type="ECO:0000313" key="2">
    <source>
        <dbReference type="Proteomes" id="UP001143364"/>
    </source>
</evidence>